<sequence>MKRQLPIVEILGTAFYVDVQRDELREKANANNQIPFSVFDQEGDGYTFLYDVQRKSIPEDTTVINELGTRYQWVTLPALMELDPEGIALKYDIPLEILCPERLLRGTDDDDDEEEEYDAFG</sequence>
<reference evidence="1 2" key="1">
    <citation type="submission" date="2024-01" db="EMBL/GenBank/DDBJ databases">
        <title>Pedobacter sp. nov., isolated from fresh soil.</title>
        <authorList>
            <person name="Le N.T.T."/>
        </authorList>
    </citation>
    <scope>NUCLEOTIDE SEQUENCE [LARGE SCALE GENOMIC DNA]</scope>
    <source>
        <strain evidence="1 2">KR3-3</strain>
    </source>
</reference>
<gene>
    <name evidence="1" type="ORF">VRU48_14905</name>
</gene>
<accession>A0ABU7IAC0</accession>
<protein>
    <submittedName>
        <fullName evidence="1">Uncharacterized protein</fullName>
    </submittedName>
</protein>
<organism evidence="1 2">
    <name type="scientific">Pedobacter albus</name>
    <dbReference type="NCBI Taxonomy" id="3113905"/>
    <lineage>
        <taxon>Bacteria</taxon>
        <taxon>Pseudomonadati</taxon>
        <taxon>Bacteroidota</taxon>
        <taxon>Sphingobacteriia</taxon>
        <taxon>Sphingobacteriales</taxon>
        <taxon>Sphingobacteriaceae</taxon>
        <taxon>Pedobacter</taxon>
    </lineage>
</organism>
<name>A0ABU7IAC0_9SPHI</name>
<dbReference type="EMBL" id="JAZDQT010000002">
    <property type="protein sequence ID" value="MEE1946411.1"/>
    <property type="molecule type" value="Genomic_DNA"/>
</dbReference>
<keyword evidence="2" id="KW-1185">Reference proteome</keyword>
<evidence type="ECO:0000313" key="2">
    <source>
        <dbReference type="Proteomes" id="UP001336835"/>
    </source>
</evidence>
<evidence type="ECO:0000313" key="1">
    <source>
        <dbReference type="EMBL" id="MEE1946411.1"/>
    </source>
</evidence>
<dbReference type="RefSeq" id="WP_330108711.1">
    <property type="nucleotide sequence ID" value="NZ_JAZDQT010000002.1"/>
</dbReference>
<comment type="caution">
    <text evidence="1">The sequence shown here is derived from an EMBL/GenBank/DDBJ whole genome shotgun (WGS) entry which is preliminary data.</text>
</comment>
<dbReference type="Proteomes" id="UP001336835">
    <property type="component" value="Unassembled WGS sequence"/>
</dbReference>
<proteinExistence type="predicted"/>